<feature type="region of interest" description="Disordered" evidence="1">
    <location>
        <begin position="35"/>
        <end position="57"/>
    </location>
</feature>
<dbReference type="GeneID" id="68098472"/>
<dbReference type="EMBL" id="PYSW02000026">
    <property type="protein sequence ID" value="KAG2381633.1"/>
    <property type="molecule type" value="Genomic_DNA"/>
</dbReference>
<dbReference type="RefSeq" id="XP_044547313.1">
    <property type="nucleotide sequence ID" value="XM_044695832.1"/>
</dbReference>
<evidence type="ECO:0000313" key="2">
    <source>
        <dbReference type="EMBL" id="KAG2381633.1"/>
    </source>
</evidence>
<feature type="compositionally biased region" description="Basic residues" evidence="1">
    <location>
        <begin position="500"/>
        <end position="512"/>
    </location>
</feature>
<sequence length="512" mass="60634">MYKKLITASTKPFSWVSFPTSLQTHINKANPLVAISASSSSQQRNKKSTKEQKSKDAKWMRQAGVFKYKKPKYQMKKAEETDDVPIFKLFDQAKEELREEDQWHAVLYNDEKIPKEGETELRPITENSFYKLINKYSREELENMTIGEMDKELDDPDWDAFEFHLALSQNQKDDILFQIADQLLPGLMQTPREFLLPHVSDLEPQFPNDYSKLPKNPSDRKVIEGRLVTDEYLKKIHEHYGHQGSTPEETFAAYRLYQEALSYEKSEYEQEKELAEKVRGEAHNIKHVKRDDLDRMFELHKKDPAYWTGERLALEYGITREQAWCSLLLREWDEAQQTGKPFSFDKARIIFDEDIRRSDKEDRQRKKEREAPKMLTNQITEEEAYKRFLEESSKPMNTASDDNLPDYVKYPFQEFVIGEQESKKVEAIEKEVENKTGFGSEVSRYKLYVAEMKKKFDDERARRFMVSEEDGTLRTMSEAELAFMHRHKTFPKTREGLGGKQKRKNLRRKREF</sequence>
<protein>
    <submittedName>
        <fullName evidence="2">Uncharacterized protein</fullName>
    </submittedName>
</protein>
<dbReference type="AlphaFoldDB" id="A0AA88KJB0"/>
<evidence type="ECO:0000313" key="3">
    <source>
        <dbReference type="Proteomes" id="UP000816034"/>
    </source>
</evidence>
<dbReference type="Proteomes" id="UP000816034">
    <property type="component" value="Unassembled WGS sequence"/>
</dbReference>
<gene>
    <name evidence="2" type="ORF">C9374_006017</name>
</gene>
<keyword evidence="3" id="KW-1185">Reference proteome</keyword>
<feature type="region of interest" description="Disordered" evidence="1">
    <location>
        <begin position="487"/>
        <end position="512"/>
    </location>
</feature>
<feature type="compositionally biased region" description="Basic and acidic residues" evidence="1">
    <location>
        <begin position="48"/>
        <end position="57"/>
    </location>
</feature>
<evidence type="ECO:0000256" key="1">
    <source>
        <dbReference type="SAM" id="MobiDB-lite"/>
    </source>
</evidence>
<reference evidence="2 3" key="1">
    <citation type="journal article" date="2018" name="BMC Genomics">
        <title>The genome of Naegleria lovaniensis, the basis for a comparative approach to unravel pathogenicity factors of the human pathogenic amoeba N. fowleri.</title>
        <authorList>
            <person name="Liechti N."/>
            <person name="Schurch N."/>
            <person name="Bruggmann R."/>
            <person name="Wittwer M."/>
        </authorList>
    </citation>
    <scope>NUCLEOTIDE SEQUENCE [LARGE SCALE GENOMIC DNA]</scope>
    <source>
        <strain evidence="2 3">ATCC 30569</strain>
    </source>
</reference>
<proteinExistence type="predicted"/>
<name>A0AA88KJB0_NAELO</name>
<comment type="caution">
    <text evidence="2">The sequence shown here is derived from an EMBL/GenBank/DDBJ whole genome shotgun (WGS) entry which is preliminary data.</text>
</comment>
<accession>A0AA88KJB0</accession>
<organism evidence="2 3">
    <name type="scientific">Naegleria lovaniensis</name>
    <name type="common">Amoeba</name>
    <dbReference type="NCBI Taxonomy" id="51637"/>
    <lineage>
        <taxon>Eukaryota</taxon>
        <taxon>Discoba</taxon>
        <taxon>Heterolobosea</taxon>
        <taxon>Tetramitia</taxon>
        <taxon>Eutetramitia</taxon>
        <taxon>Vahlkampfiidae</taxon>
        <taxon>Naegleria</taxon>
    </lineage>
</organism>